<dbReference type="InterPro" id="IPR046348">
    <property type="entry name" value="SIS_dom_sf"/>
</dbReference>
<dbReference type="InterPro" id="IPR004800">
    <property type="entry name" value="KdsD/KpsF-type"/>
</dbReference>
<dbReference type="InterPro" id="IPR050986">
    <property type="entry name" value="GutQ/KpsF_isomerases"/>
</dbReference>
<dbReference type="SUPFAM" id="SSF53697">
    <property type="entry name" value="SIS domain"/>
    <property type="match status" value="1"/>
</dbReference>
<dbReference type="Pfam" id="PF00571">
    <property type="entry name" value="CBS"/>
    <property type="match status" value="1"/>
</dbReference>
<evidence type="ECO:0000256" key="5">
    <source>
        <dbReference type="PROSITE-ProRule" id="PRU00703"/>
    </source>
</evidence>
<proteinExistence type="inferred from homology"/>
<dbReference type="PROSITE" id="PS51371">
    <property type="entry name" value="CBS"/>
    <property type="match status" value="1"/>
</dbReference>
<dbReference type="Gene3D" id="3.10.580.10">
    <property type="entry name" value="CBS-domain"/>
    <property type="match status" value="1"/>
</dbReference>
<sequence length="315" mass="33178">MTSNLTAQGAAASATRVLQIEAQAVAALVDRVDTGFEAAVAHLLASDGRTIVCGMGKSGIIAHKIAATLMSTGTPSFYMHPGEAYHGDLGMVTSADAFIAISNSGETDEVVKLLPYLQENGNFLIAFTGNAASTIAQAADAHIDVGVRQEACPLQLAPTASTTAALAMGDALAVALMEARGFSPEDFARFHPGGSLGRRLLSKVDDEMVADDLQIIEPEAGFAAVITAITKSRMGLTVVRDHGSWAIITDGDLRRAVDRWGRDAFELLASDMMTRNPATISLGTRMQDALSLMDRRNISALLVHDGKQIVGVVKR</sequence>
<accession>A0ABT8HHU4</accession>
<keyword evidence="8" id="KW-0413">Isomerase</keyword>
<keyword evidence="3 5" id="KW-0129">CBS domain</keyword>
<protein>
    <submittedName>
        <fullName evidence="8">KpsF/GutQ family sugar-phosphate isomerase</fullName>
    </submittedName>
</protein>
<evidence type="ECO:0000256" key="3">
    <source>
        <dbReference type="ARBA" id="ARBA00023122"/>
    </source>
</evidence>
<evidence type="ECO:0000259" key="6">
    <source>
        <dbReference type="PROSITE" id="PS51371"/>
    </source>
</evidence>
<dbReference type="Pfam" id="PF01380">
    <property type="entry name" value="SIS"/>
    <property type="match status" value="1"/>
</dbReference>
<comment type="caution">
    <text evidence="8">The sequence shown here is derived from an EMBL/GenBank/DDBJ whole genome shotgun (WGS) entry which is preliminary data.</text>
</comment>
<dbReference type="NCBIfam" id="TIGR00393">
    <property type="entry name" value="kpsF"/>
    <property type="match status" value="1"/>
</dbReference>
<evidence type="ECO:0000259" key="7">
    <source>
        <dbReference type="PROSITE" id="PS51464"/>
    </source>
</evidence>
<dbReference type="RefSeq" id="WP_301161637.1">
    <property type="nucleotide sequence ID" value="NZ_JAUHTC010000073.1"/>
</dbReference>
<dbReference type="InterPro" id="IPR000644">
    <property type="entry name" value="CBS_dom"/>
</dbReference>
<evidence type="ECO:0000256" key="4">
    <source>
        <dbReference type="PIRNR" id="PIRNR004692"/>
    </source>
</evidence>
<dbReference type="PIRSF" id="PIRSF004692">
    <property type="entry name" value="KdsD_KpsF"/>
    <property type="match status" value="1"/>
</dbReference>
<dbReference type="InterPro" id="IPR035474">
    <property type="entry name" value="SIS_Kpsf"/>
</dbReference>
<dbReference type="Gene3D" id="3.40.50.10490">
    <property type="entry name" value="Glucose-6-phosphate isomerase like protein, domain 1"/>
    <property type="match status" value="1"/>
</dbReference>
<name>A0ABT8HHU4_MYCAO</name>
<dbReference type="InterPro" id="IPR001347">
    <property type="entry name" value="SIS_dom"/>
</dbReference>
<dbReference type="GO" id="GO:0016853">
    <property type="term" value="F:isomerase activity"/>
    <property type="evidence" value="ECO:0007669"/>
    <property type="project" value="UniProtKB-KW"/>
</dbReference>
<dbReference type="PANTHER" id="PTHR42745">
    <property type="match status" value="1"/>
</dbReference>
<dbReference type="EMBL" id="JAUHTC010000073">
    <property type="protein sequence ID" value="MDN4520333.1"/>
    <property type="molecule type" value="Genomic_DNA"/>
</dbReference>
<dbReference type="CDD" id="cd05014">
    <property type="entry name" value="SIS_Kpsf"/>
    <property type="match status" value="1"/>
</dbReference>
<keyword evidence="2" id="KW-0677">Repeat</keyword>
<dbReference type="PROSITE" id="PS51464">
    <property type="entry name" value="SIS"/>
    <property type="match status" value="1"/>
</dbReference>
<feature type="domain" description="CBS" evidence="6">
    <location>
        <begin position="273"/>
        <end position="315"/>
    </location>
</feature>
<dbReference type="PANTHER" id="PTHR42745:SF1">
    <property type="entry name" value="ARABINOSE 5-PHOSPHATE ISOMERASE KDSD"/>
    <property type="match status" value="1"/>
</dbReference>
<gene>
    <name evidence="8" type="ORF">QYF68_21275</name>
</gene>
<evidence type="ECO:0000256" key="2">
    <source>
        <dbReference type="ARBA" id="ARBA00022737"/>
    </source>
</evidence>
<reference evidence="8" key="1">
    <citation type="submission" date="2023-07" db="EMBL/GenBank/DDBJ databases">
        <title>Degradation of tert-butanol by M. austroafricanum TBA100.</title>
        <authorList>
            <person name="Helbich S."/>
            <person name="Vainshtein Y."/>
        </authorList>
    </citation>
    <scope>NUCLEOTIDE SEQUENCE</scope>
    <source>
        <strain evidence="8">TBA100</strain>
    </source>
</reference>
<dbReference type="Proteomes" id="UP001172687">
    <property type="component" value="Unassembled WGS sequence"/>
</dbReference>
<feature type="domain" description="SIS" evidence="7">
    <location>
        <begin position="40"/>
        <end position="182"/>
    </location>
</feature>
<evidence type="ECO:0000256" key="1">
    <source>
        <dbReference type="ARBA" id="ARBA00008165"/>
    </source>
</evidence>
<organism evidence="8 9">
    <name type="scientific">Mycolicibacterium austroafricanum</name>
    <name type="common">Mycobacterium austroafricanum</name>
    <dbReference type="NCBI Taxonomy" id="39687"/>
    <lineage>
        <taxon>Bacteria</taxon>
        <taxon>Bacillati</taxon>
        <taxon>Actinomycetota</taxon>
        <taxon>Actinomycetes</taxon>
        <taxon>Mycobacteriales</taxon>
        <taxon>Mycobacteriaceae</taxon>
        <taxon>Mycolicibacterium</taxon>
    </lineage>
</organism>
<keyword evidence="9" id="KW-1185">Reference proteome</keyword>
<dbReference type="InterPro" id="IPR046342">
    <property type="entry name" value="CBS_dom_sf"/>
</dbReference>
<comment type="similarity">
    <text evidence="1 4">Belongs to the SIS family. GutQ/KpsF subfamily.</text>
</comment>
<evidence type="ECO:0000313" key="8">
    <source>
        <dbReference type="EMBL" id="MDN4520333.1"/>
    </source>
</evidence>
<evidence type="ECO:0000313" key="9">
    <source>
        <dbReference type="Proteomes" id="UP001172687"/>
    </source>
</evidence>